<dbReference type="RefSeq" id="WP_146960452.1">
    <property type="nucleotide sequence ID" value="NZ_CP042467.1"/>
</dbReference>
<dbReference type="InterPro" id="IPR011620">
    <property type="entry name" value="Sig_transdc_His_kinase_LytS_TM"/>
</dbReference>
<feature type="transmembrane region" description="Helical" evidence="12">
    <location>
        <begin position="136"/>
        <end position="160"/>
    </location>
</feature>
<evidence type="ECO:0000256" key="5">
    <source>
        <dbReference type="ARBA" id="ARBA00022741"/>
    </source>
</evidence>
<evidence type="ECO:0000256" key="11">
    <source>
        <dbReference type="SAM" id="Coils"/>
    </source>
</evidence>
<dbReference type="SUPFAM" id="SSF55874">
    <property type="entry name" value="ATPase domain of HSP90 chaperone/DNA topoisomerase II/histidine kinase"/>
    <property type="match status" value="1"/>
</dbReference>
<dbReference type="InterPro" id="IPR005467">
    <property type="entry name" value="His_kinase_dom"/>
</dbReference>
<evidence type="ECO:0000256" key="2">
    <source>
        <dbReference type="ARBA" id="ARBA00022475"/>
    </source>
</evidence>
<keyword evidence="3" id="KW-0808">Transferase</keyword>
<evidence type="ECO:0000256" key="1">
    <source>
        <dbReference type="ARBA" id="ARBA00004651"/>
    </source>
</evidence>
<evidence type="ECO:0000256" key="6">
    <source>
        <dbReference type="ARBA" id="ARBA00022777"/>
    </source>
</evidence>
<dbReference type="InterPro" id="IPR050640">
    <property type="entry name" value="Bact_2-comp_sensor_kinase"/>
</dbReference>
<evidence type="ECO:0000256" key="3">
    <source>
        <dbReference type="ARBA" id="ARBA00022679"/>
    </source>
</evidence>
<dbReference type="PANTHER" id="PTHR34220:SF7">
    <property type="entry name" value="SENSOR HISTIDINE KINASE YPDA"/>
    <property type="match status" value="1"/>
</dbReference>
<organism evidence="14 15">
    <name type="scientific">Microvenator marinus</name>
    <dbReference type="NCBI Taxonomy" id="2600177"/>
    <lineage>
        <taxon>Bacteria</taxon>
        <taxon>Deltaproteobacteria</taxon>
        <taxon>Bradymonadales</taxon>
        <taxon>Microvenatoraceae</taxon>
        <taxon>Microvenator</taxon>
    </lineage>
</organism>
<dbReference type="GO" id="GO:0005524">
    <property type="term" value="F:ATP binding"/>
    <property type="evidence" value="ECO:0007669"/>
    <property type="project" value="UniProtKB-KW"/>
</dbReference>
<dbReference type="GO" id="GO:0005886">
    <property type="term" value="C:plasma membrane"/>
    <property type="evidence" value="ECO:0007669"/>
    <property type="project" value="UniProtKB-SubCell"/>
</dbReference>
<dbReference type="Pfam" id="PF06580">
    <property type="entry name" value="His_kinase"/>
    <property type="match status" value="1"/>
</dbReference>
<keyword evidence="11" id="KW-0175">Coiled coil</keyword>
<sequence length="424" mass="46542">MQAFELILRLLEKASVLLAVALTLLMVRPAQVWLQETGREASVRRRLFLAAVLSVVAIWGVFLGMSIDGQRFNVRMLGIIVAGFLGGRKVGSVVGLLAGLVYGWQIGMPMAFYACAASILVGALSGWWSRKFGTGVWTVALGATLVQLLYHFGIGAVMVAVDPELALVEASNHTLHIAKIVANTVGAVVFMALLTLAGDLEKLREEAQSSKEQAHTAKLEALQYQVQPHFLFNILNTLAYLIRTNPARARELTLELSDFLRYTLARDKEETTLADEVEQIKRYVELERARFGDGLKFEVGASVKQFKHLRVPPLILQPLVENAIKHASRGDEVCVELRLSETEDGLLVEVLDDGPGVPTPAQMAEPRVSGLGLKNVQERLRRFYAGDPELELVDREDGQGAVARFVIPLDRGSGVEAIARRLLS</sequence>
<dbReference type="InterPro" id="IPR036890">
    <property type="entry name" value="HATPase_C_sf"/>
</dbReference>
<accession>A0A5B8XRF1</accession>
<keyword evidence="6" id="KW-0418">Kinase</keyword>
<evidence type="ECO:0000256" key="10">
    <source>
        <dbReference type="ARBA" id="ARBA00023136"/>
    </source>
</evidence>
<keyword evidence="5" id="KW-0547">Nucleotide-binding</keyword>
<evidence type="ECO:0000313" key="14">
    <source>
        <dbReference type="EMBL" id="QED28220.1"/>
    </source>
</evidence>
<dbReference type="PROSITE" id="PS50109">
    <property type="entry name" value="HIS_KIN"/>
    <property type="match status" value="1"/>
</dbReference>
<evidence type="ECO:0000256" key="9">
    <source>
        <dbReference type="ARBA" id="ARBA00023012"/>
    </source>
</evidence>
<evidence type="ECO:0000313" key="15">
    <source>
        <dbReference type="Proteomes" id="UP000321595"/>
    </source>
</evidence>
<dbReference type="GO" id="GO:0071555">
    <property type="term" value="P:cell wall organization"/>
    <property type="evidence" value="ECO:0007669"/>
    <property type="project" value="InterPro"/>
</dbReference>
<dbReference type="AlphaFoldDB" id="A0A5B8XRF1"/>
<evidence type="ECO:0000256" key="7">
    <source>
        <dbReference type="ARBA" id="ARBA00022840"/>
    </source>
</evidence>
<gene>
    <name evidence="14" type="ORF">FRD01_13450</name>
</gene>
<feature type="transmembrane region" description="Helical" evidence="12">
    <location>
        <begin position="110"/>
        <end position="129"/>
    </location>
</feature>
<feature type="transmembrane region" description="Helical" evidence="12">
    <location>
        <begin position="45"/>
        <end position="65"/>
    </location>
</feature>
<reference evidence="14 15" key="1">
    <citation type="submission" date="2019-08" db="EMBL/GenBank/DDBJ databases">
        <authorList>
            <person name="Liang Q."/>
        </authorList>
    </citation>
    <scope>NUCLEOTIDE SEQUENCE [LARGE SCALE GENOMIC DNA]</scope>
    <source>
        <strain evidence="14 15">V1718</strain>
    </source>
</reference>
<keyword evidence="2" id="KW-1003">Cell membrane</keyword>
<feature type="transmembrane region" description="Helical" evidence="12">
    <location>
        <begin position="77"/>
        <end position="104"/>
    </location>
</feature>
<keyword evidence="10 12" id="KW-0472">Membrane</keyword>
<evidence type="ECO:0000256" key="12">
    <source>
        <dbReference type="SAM" id="Phobius"/>
    </source>
</evidence>
<comment type="subcellular location">
    <subcellularLocation>
        <location evidence="1">Cell membrane</location>
        <topology evidence="1">Multi-pass membrane protein</topology>
    </subcellularLocation>
</comment>
<keyword evidence="9" id="KW-0902">Two-component regulatory system</keyword>
<feature type="domain" description="Histidine kinase" evidence="13">
    <location>
        <begin position="315"/>
        <end position="411"/>
    </location>
</feature>
<dbReference type="SMART" id="SM00387">
    <property type="entry name" value="HATPase_c"/>
    <property type="match status" value="1"/>
</dbReference>
<dbReference type="OrthoDB" id="2514702at2"/>
<keyword evidence="7" id="KW-0067">ATP-binding</keyword>
<dbReference type="Pfam" id="PF07694">
    <property type="entry name" value="5TM-5TMR_LYT"/>
    <property type="match status" value="1"/>
</dbReference>
<proteinExistence type="predicted"/>
<evidence type="ECO:0000256" key="4">
    <source>
        <dbReference type="ARBA" id="ARBA00022692"/>
    </source>
</evidence>
<dbReference type="InterPro" id="IPR010559">
    <property type="entry name" value="Sig_transdc_His_kin_internal"/>
</dbReference>
<dbReference type="Gene3D" id="1.10.1760.20">
    <property type="match status" value="1"/>
</dbReference>
<dbReference type="KEGG" id="bbae:FRD01_13450"/>
<evidence type="ECO:0000256" key="8">
    <source>
        <dbReference type="ARBA" id="ARBA00022989"/>
    </source>
</evidence>
<keyword evidence="8 12" id="KW-1133">Transmembrane helix</keyword>
<keyword evidence="4 12" id="KW-0812">Transmembrane</keyword>
<dbReference type="Gene3D" id="3.30.565.10">
    <property type="entry name" value="Histidine kinase-like ATPase, C-terminal domain"/>
    <property type="match status" value="1"/>
</dbReference>
<protein>
    <recommendedName>
        <fullName evidence="13">Histidine kinase domain-containing protein</fullName>
    </recommendedName>
</protein>
<dbReference type="PANTHER" id="PTHR34220">
    <property type="entry name" value="SENSOR HISTIDINE KINASE YPDA"/>
    <property type="match status" value="1"/>
</dbReference>
<dbReference type="Proteomes" id="UP000321595">
    <property type="component" value="Chromosome"/>
</dbReference>
<feature type="coiled-coil region" evidence="11">
    <location>
        <begin position="193"/>
        <end position="220"/>
    </location>
</feature>
<dbReference type="GO" id="GO:0000155">
    <property type="term" value="F:phosphorelay sensor kinase activity"/>
    <property type="evidence" value="ECO:0007669"/>
    <property type="project" value="InterPro"/>
</dbReference>
<dbReference type="Pfam" id="PF02518">
    <property type="entry name" value="HATPase_c"/>
    <property type="match status" value="1"/>
</dbReference>
<name>A0A5B8XRF1_9DELT</name>
<dbReference type="InterPro" id="IPR003594">
    <property type="entry name" value="HATPase_dom"/>
</dbReference>
<evidence type="ECO:0000259" key="13">
    <source>
        <dbReference type="PROSITE" id="PS50109"/>
    </source>
</evidence>
<feature type="transmembrane region" description="Helical" evidence="12">
    <location>
        <begin position="180"/>
        <end position="200"/>
    </location>
</feature>
<dbReference type="EMBL" id="CP042467">
    <property type="protein sequence ID" value="QED28220.1"/>
    <property type="molecule type" value="Genomic_DNA"/>
</dbReference>
<keyword evidence="15" id="KW-1185">Reference proteome</keyword>